<evidence type="ECO:0000313" key="2">
    <source>
        <dbReference type="Proteomes" id="UP001175226"/>
    </source>
</evidence>
<comment type="caution">
    <text evidence="1">The sequence shown here is derived from an EMBL/GenBank/DDBJ whole genome shotgun (WGS) entry which is preliminary data.</text>
</comment>
<name>A0AA39K976_9AGAR</name>
<protein>
    <submittedName>
        <fullName evidence="1">Uncharacterized protein</fullName>
    </submittedName>
</protein>
<reference evidence="1" key="1">
    <citation type="submission" date="2023-06" db="EMBL/GenBank/DDBJ databases">
        <authorList>
            <consortium name="Lawrence Berkeley National Laboratory"/>
            <person name="Ahrendt S."/>
            <person name="Sahu N."/>
            <person name="Indic B."/>
            <person name="Wong-Bajracharya J."/>
            <person name="Merenyi Z."/>
            <person name="Ke H.-M."/>
            <person name="Monk M."/>
            <person name="Kocsube S."/>
            <person name="Drula E."/>
            <person name="Lipzen A."/>
            <person name="Balint B."/>
            <person name="Henrissat B."/>
            <person name="Andreopoulos B."/>
            <person name="Martin F.M."/>
            <person name="Harder C.B."/>
            <person name="Rigling D."/>
            <person name="Ford K.L."/>
            <person name="Foster G.D."/>
            <person name="Pangilinan J."/>
            <person name="Papanicolaou A."/>
            <person name="Barry K."/>
            <person name="LaButti K."/>
            <person name="Viragh M."/>
            <person name="Koriabine M."/>
            <person name="Yan M."/>
            <person name="Riley R."/>
            <person name="Champramary S."/>
            <person name="Plett K.L."/>
            <person name="Tsai I.J."/>
            <person name="Slot J."/>
            <person name="Sipos G."/>
            <person name="Plett J."/>
            <person name="Nagy L.G."/>
            <person name="Grigoriev I.V."/>
        </authorList>
    </citation>
    <scope>NUCLEOTIDE SEQUENCE</scope>
    <source>
        <strain evidence="1">FPL87.14</strain>
    </source>
</reference>
<gene>
    <name evidence="1" type="ORF">EV421DRAFT_95501</name>
</gene>
<evidence type="ECO:0000313" key="1">
    <source>
        <dbReference type="EMBL" id="KAK0456820.1"/>
    </source>
</evidence>
<organism evidence="1 2">
    <name type="scientific">Armillaria borealis</name>
    <dbReference type="NCBI Taxonomy" id="47425"/>
    <lineage>
        <taxon>Eukaryota</taxon>
        <taxon>Fungi</taxon>
        <taxon>Dikarya</taxon>
        <taxon>Basidiomycota</taxon>
        <taxon>Agaricomycotina</taxon>
        <taxon>Agaricomycetes</taxon>
        <taxon>Agaricomycetidae</taxon>
        <taxon>Agaricales</taxon>
        <taxon>Marasmiineae</taxon>
        <taxon>Physalacriaceae</taxon>
        <taxon>Armillaria</taxon>
    </lineage>
</organism>
<dbReference type="AlphaFoldDB" id="A0AA39K976"/>
<accession>A0AA39K976</accession>
<keyword evidence="2" id="KW-1185">Reference proteome</keyword>
<dbReference type="EMBL" id="JAUEPT010000001">
    <property type="protein sequence ID" value="KAK0456820.1"/>
    <property type="molecule type" value="Genomic_DNA"/>
</dbReference>
<sequence length="203" mass="22592">MIQSRHNADLLGFIIKGLWDIEQAPSGLVNGKRVHSLYSGAGMACCPWHNTLAGDRRMKPFLCIFPRSLSPDSQQWVCRPPLSLQIHDLCGYSLISYQMIYGPESNSNRAVSGLSRLDAKLGTVHSSTIFLRLAEGQQPLFSNLQELDIDTTDTSILLFLASPLLNDHFPFGCKGCHGFHLCGWKLRSFPISCVPDGRNYPRS</sequence>
<proteinExistence type="predicted"/>
<dbReference type="Proteomes" id="UP001175226">
    <property type="component" value="Unassembled WGS sequence"/>
</dbReference>